<gene>
    <name evidence="2" type="ORF">KGM_203632</name>
</gene>
<feature type="region of interest" description="Disordered" evidence="1">
    <location>
        <begin position="58"/>
        <end position="118"/>
    </location>
</feature>
<dbReference type="EMBL" id="AGBW02013452">
    <property type="protein sequence ID" value="OWR43407.1"/>
    <property type="molecule type" value="Genomic_DNA"/>
</dbReference>
<dbReference type="Proteomes" id="UP000007151">
    <property type="component" value="Unassembled WGS sequence"/>
</dbReference>
<evidence type="ECO:0000313" key="2">
    <source>
        <dbReference type="EMBL" id="OWR43407.1"/>
    </source>
</evidence>
<evidence type="ECO:0000256" key="1">
    <source>
        <dbReference type="SAM" id="MobiDB-lite"/>
    </source>
</evidence>
<comment type="caution">
    <text evidence="2">The sequence shown here is derived from an EMBL/GenBank/DDBJ whole genome shotgun (WGS) entry which is preliminary data.</text>
</comment>
<feature type="compositionally biased region" description="Low complexity" evidence="1">
    <location>
        <begin position="79"/>
        <end position="97"/>
    </location>
</feature>
<accession>A0A212EPM1</accession>
<dbReference type="AlphaFoldDB" id="A0A212EPM1"/>
<organism evidence="2 3">
    <name type="scientific">Danaus plexippus plexippus</name>
    <dbReference type="NCBI Taxonomy" id="278856"/>
    <lineage>
        <taxon>Eukaryota</taxon>
        <taxon>Metazoa</taxon>
        <taxon>Ecdysozoa</taxon>
        <taxon>Arthropoda</taxon>
        <taxon>Hexapoda</taxon>
        <taxon>Insecta</taxon>
        <taxon>Pterygota</taxon>
        <taxon>Neoptera</taxon>
        <taxon>Endopterygota</taxon>
        <taxon>Lepidoptera</taxon>
        <taxon>Glossata</taxon>
        <taxon>Ditrysia</taxon>
        <taxon>Papilionoidea</taxon>
        <taxon>Nymphalidae</taxon>
        <taxon>Danainae</taxon>
        <taxon>Danaini</taxon>
        <taxon>Danaina</taxon>
        <taxon>Danaus</taxon>
        <taxon>Danaus</taxon>
    </lineage>
</organism>
<protein>
    <submittedName>
        <fullName evidence="2">Uncharacterized protein</fullName>
    </submittedName>
</protein>
<evidence type="ECO:0000313" key="3">
    <source>
        <dbReference type="Proteomes" id="UP000007151"/>
    </source>
</evidence>
<proteinExistence type="predicted"/>
<reference evidence="2 3" key="1">
    <citation type="journal article" date="2011" name="Cell">
        <title>The monarch butterfly genome yields insights into long-distance migration.</title>
        <authorList>
            <person name="Zhan S."/>
            <person name="Merlin C."/>
            <person name="Boore J.L."/>
            <person name="Reppert S.M."/>
        </authorList>
    </citation>
    <scope>NUCLEOTIDE SEQUENCE [LARGE SCALE GENOMIC DNA]</scope>
    <source>
        <strain evidence="2">F-2</strain>
    </source>
</reference>
<name>A0A212EPM1_DANPL</name>
<dbReference type="KEGG" id="dpl:KGM_203632"/>
<keyword evidence="3" id="KW-1185">Reference proteome</keyword>
<dbReference type="InParanoid" id="A0A212EPM1"/>
<sequence>MLHVDLRTSQECVWRTPSRILLTGSHTDGRAADARFRFEANVLRTAPYCSLRLKVDPRGPASYSAPSPTRRARLRRARFPTTSASPGAAPSAAGPRTRFNRVAVNPRPGDRAPDAEQSEARFVMSMRFSFD</sequence>